<feature type="transmembrane region" description="Helical" evidence="1">
    <location>
        <begin position="203"/>
        <end position="224"/>
    </location>
</feature>
<reference evidence="3 4" key="1">
    <citation type="submission" date="2018-01" db="EMBL/GenBank/DDBJ databases">
        <title>Glutamicibacter soli strain NHPC-3 Whole genome sequence and assembly.</title>
        <authorList>
            <person name="Choudhury P."/>
            <person name="Gupta D."/>
            <person name="Sengupta K."/>
            <person name="Jawed A."/>
            <person name="Sultana N."/>
            <person name="Saha P."/>
        </authorList>
    </citation>
    <scope>NUCLEOTIDE SEQUENCE [LARGE SCALE GENOMIC DNA]</scope>
    <source>
        <strain evidence="3 4">NHPC-3</strain>
    </source>
</reference>
<feature type="transmembrane region" description="Helical" evidence="1">
    <location>
        <begin position="236"/>
        <end position="261"/>
    </location>
</feature>
<dbReference type="Proteomes" id="UP000252167">
    <property type="component" value="Unassembled WGS sequence"/>
</dbReference>
<feature type="transmembrane region" description="Helical" evidence="1">
    <location>
        <begin position="56"/>
        <end position="78"/>
    </location>
</feature>
<keyword evidence="1" id="KW-0812">Transmembrane</keyword>
<feature type="transmembrane region" description="Helical" evidence="1">
    <location>
        <begin position="131"/>
        <end position="149"/>
    </location>
</feature>
<dbReference type="InterPro" id="IPR043728">
    <property type="entry name" value="DUF5671"/>
</dbReference>
<proteinExistence type="predicted"/>
<evidence type="ECO:0000259" key="2">
    <source>
        <dbReference type="Pfam" id="PF18920"/>
    </source>
</evidence>
<feature type="transmembrane region" description="Helical" evidence="1">
    <location>
        <begin position="161"/>
        <end position="183"/>
    </location>
</feature>
<feature type="transmembrane region" description="Helical" evidence="1">
    <location>
        <begin position="20"/>
        <end position="44"/>
    </location>
</feature>
<feature type="transmembrane region" description="Helical" evidence="1">
    <location>
        <begin position="90"/>
        <end position="111"/>
    </location>
</feature>
<name>A0A365YJD7_9MICC</name>
<dbReference type="AlphaFoldDB" id="A0A365YJD7"/>
<dbReference type="Pfam" id="PF18920">
    <property type="entry name" value="DUF5671"/>
    <property type="match status" value="1"/>
</dbReference>
<feature type="transmembrane region" description="Helical" evidence="1">
    <location>
        <begin position="281"/>
        <end position="299"/>
    </location>
</feature>
<feature type="domain" description="DUF5671" evidence="2">
    <location>
        <begin position="315"/>
        <end position="438"/>
    </location>
</feature>
<evidence type="ECO:0000313" key="3">
    <source>
        <dbReference type="EMBL" id="RBM02738.1"/>
    </source>
</evidence>
<keyword evidence="4" id="KW-1185">Reference proteome</keyword>
<feature type="transmembrane region" description="Helical" evidence="1">
    <location>
        <begin position="385"/>
        <end position="410"/>
    </location>
</feature>
<keyword evidence="1" id="KW-0472">Membrane</keyword>
<feature type="transmembrane region" description="Helical" evidence="1">
    <location>
        <begin position="430"/>
        <end position="448"/>
    </location>
</feature>
<accession>A0A365YJD7</accession>
<feature type="transmembrane region" description="Helical" evidence="1">
    <location>
        <begin position="320"/>
        <end position="341"/>
    </location>
</feature>
<evidence type="ECO:0000313" key="4">
    <source>
        <dbReference type="Proteomes" id="UP000252167"/>
    </source>
</evidence>
<sequence>MSSPSKYATGQTVNALRGLILHGLLLVLLILLGTGLSLLVGMALRGLVVDDDRQLVLATALAFTVIPGPLAWLLWVWIRKKLIDAHPTDSAIWSLQGAAVYLIALVMSSVALLRLLSGQVDGIASNSWQELTGTVVGWGLVAFWQFRMLNSVKYAPRELPHLAACLGNAYALGLTAFSLAVALRTALDLLFVPSVTLVGHSPLPRLLGSVIWVLGAAALWFWHWKLQRVQALRDNFNSFVVMLVGVCLAALATLLAATATLNIVMPLPWDFTEMGLRFADSGPLAISALLSGAIFWIYHHWQLVGRGLLVVTVSRQIISGISLALLASGLGMVVNALLASVSSPLNSDTAPSVLRTGIALAVVGVVFWALYFRPGVPADPESRRVYLVLFFGVSAVVALVALLIVGYRVFEILVAGTSAALNLLDYIRGPLGWLLATAGVSAYHFALWKSDRERLAAGRPQAPSAPSAGSPVPTEPAPAAARTLIVVAPHGSDHLLSTLQLTEGLAVRWIASSGPRLPEEITQQLANRITEALATLPGSLLAVAGPDGQVSFTELAD</sequence>
<keyword evidence="1" id="KW-1133">Transmembrane helix</keyword>
<organism evidence="3 4">
    <name type="scientific">Glutamicibacter soli</name>
    <dbReference type="NCBI Taxonomy" id="453836"/>
    <lineage>
        <taxon>Bacteria</taxon>
        <taxon>Bacillati</taxon>
        <taxon>Actinomycetota</taxon>
        <taxon>Actinomycetes</taxon>
        <taxon>Micrococcales</taxon>
        <taxon>Micrococcaceae</taxon>
        <taxon>Glutamicibacter</taxon>
    </lineage>
</organism>
<dbReference type="EMBL" id="POAF01000002">
    <property type="protein sequence ID" value="RBM02738.1"/>
    <property type="molecule type" value="Genomic_DNA"/>
</dbReference>
<dbReference type="RefSeq" id="WP_113606697.1">
    <property type="nucleotide sequence ID" value="NZ_CM125969.1"/>
</dbReference>
<comment type="caution">
    <text evidence="3">The sequence shown here is derived from an EMBL/GenBank/DDBJ whole genome shotgun (WGS) entry which is preliminary data.</text>
</comment>
<protein>
    <recommendedName>
        <fullName evidence="2">DUF5671 domain-containing protein</fullName>
    </recommendedName>
</protein>
<feature type="transmembrane region" description="Helical" evidence="1">
    <location>
        <begin position="353"/>
        <end position="373"/>
    </location>
</feature>
<gene>
    <name evidence="3" type="ORF">C1H84_04735</name>
</gene>
<evidence type="ECO:0000256" key="1">
    <source>
        <dbReference type="SAM" id="Phobius"/>
    </source>
</evidence>